<feature type="transmembrane region" description="Helical" evidence="1">
    <location>
        <begin position="78"/>
        <end position="95"/>
    </location>
</feature>
<dbReference type="InterPro" id="IPR052710">
    <property type="entry name" value="CAAX_protease"/>
</dbReference>
<keyword evidence="3" id="KW-0645">Protease</keyword>
<feature type="transmembrane region" description="Helical" evidence="1">
    <location>
        <begin position="232"/>
        <end position="251"/>
    </location>
</feature>
<dbReference type="GO" id="GO:0004175">
    <property type="term" value="F:endopeptidase activity"/>
    <property type="evidence" value="ECO:0007669"/>
    <property type="project" value="UniProtKB-ARBA"/>
</dbReference>
<dbReference type="Proteomes" id="UP000280586">
    <property type="component" value="Chromosome"/>
</dbReference>
<dbReference type="GO" id="GO:0080120">
    <property type="term" value="P:CAAX-box protein maturation"/>
    <property type="evidence" value="ECO:0007669"/>
    <property type="project" value="UniProtKB-ARBA"/>
</dbReference>
<keyword evidence="1" id="KW-1133">Transmembrane helix</keyword>
<evidence type="ECO:0000259" key="2">
    <source>
        <dbReference type="Pfam" id="PF02517"/>
    </source>
</evidence>
<gene>
    <name evidence="3" type="ORF">CP523_06980</name>
</gene>
<keyword evidence="3" id="KW-0482">Metalloprotease</keyword>
<organism evidence="3 4">
    <name type="scientific">Clostridium septicum</name>
    <dbReference type="NCBI Taxonomy" id="1504"/>
    <lineage>
        <taxon>Bacteria</taxon>
        <taxon>Bacillati</taxon>
        <taxon>Bacillota</taxon>
        <taxon>Clostridia</taxon>
        <taxon>Eubacteriales</taxon>
        <taxon>Clostridiaceae</taxon>
        <taxon>Clostridium</taxon>
    </lineage>
</organism>
<dbReference type="OrthoDB" id="4177129at2"/>
<feature type="transmembrane region" description="Helical" evidence="1">
    <location>
        <begin position="158"/>
        <end position="177"/>
    </location>
</feature>
<feature type="domain" description="CAAX prenyl protease 2/Lysostaphin resistance protein A-like" evidence="2">
    <location>
        <begin position="157"/>
        <end position="245"/>
    </location>
</feature>
<reference evidence="3 4" key="1">
    <citation type="submission" date="2017-09" db="EMBL/GenBank/DDBJ databases">
        <authorList>
            <person name="Thomas P."/>
            <person name="Seyboldt C."/>
        </authorList>
    </citation>
    <scope>NUCLEOTIDE SEQUENCE [LARGE SCALE GENOMIC DNA]</scope>
    <source>
        <strain evidence="3 4">DSM 7534</strain>
    </source>
</reference>
<feature type="transmembrane region" description="Helical" evidence="1">
    <location>
        <begin position="189"/>
        <end position="205"/>
    </location>
</feature>
<dbReference type="EMBL" id="CP023671">
    <property type="protein sequence ID" value="AYE34217.1"/>
    <property type="molecule type" value="Genomic_DNA"/>
</dbReference>
<protein>
    <submittedName>
        <fullName evidence="3">CPBP family intramembrane metalloprotease</fullName>
    </submittedName>
</protein>
<name>A0A9N7PLT1_CLOSE</name>
<accession>A0A9N7PLT1</accession>
<dbReference type="PANTHER" id="PTHR36435:SF1">
    <property type="entry name" value="CAAX AMINO TERMINAL PROTEASE FAMILY PROTEIN"/>
    <property type="match status" value="1"/>
</dbReference>
<proteinExistence type="predicted"/>
<evidence type="ECO:0000313" key="3">
    <source>
        <dbReference type="EMBL" id="AYE34217.1"/>
    </source>
</evidence>
<dbReference type="Pfam" id="PF02517">
    <property type="entry name" value="Rce1-like"/>
    <property type="match status" value="1"/>
</dbReference>
<keyword evidence="1" id="KW-0812">Transmembrane</keyword>
<dbReference type="KEGG" id="csep:CP523_06980"/>
<feature type="transmembrane region" description="Helical" evidence="1">
    <location>
        <begin position="45"/>
        <end position="66"/>
    </location>
</feature>
<dbReference type="InterPro" id="IPR003675">
    <property type="entry name" value="Rce1/LyrA-like_dom"/>
</dbReference>
<dbReference type="GO" id="GO:0008237">
    <property type="term" value="F:metallopeptidase activity"/>
    <property type="evidence" value="ECO:0007669"/>
    <property type="project" value="UniProtKB-KW"/>
</dbReference>
<keyword evidence="1" id="KW-0472">Membrane</keyword>
<feature type="transmembrane region" description="Helical" evidence="1">
    <location>
        <begin position="211"/>
        <end position="227"/>
    </location>
</feature>
<feature type="transmembrane region" description="Helical" evidence="1">
    <location>
        <begin position="257"/>
        <end position="278"/>
    </location>
</feature>
<feature type="transmembrane region" description="Helical" evidence="1">
    <location>
        <begin position="116"/>
        <end position="138"/>
    </location>
</feature>
<dbReference type="PANTHER" id="PTHR36435">
    <property type="entry name" value="SLR1288 PROTEIN"/>
    <property type="match status" value="1"/>
</dbReference>
<sequence length="291" mass="33447">MVLYVKYNLLIVGGLKLKKLFNKIFSPYRKIEQEQLNISFGIFKAIFILLACNIVEAIFTSIPYFITSDNFLDNNMIVLIPYEIILFFLLPYIWNDISGKNTKVINTYKKFNLKSIIYPFLLVISFRLIYDSLIYPLVMLVPESEFLNEFTSMANNNFLYFFISAILYAPFTEELLFRGIILNGLLGKYSAKISIPISALIFACAHFNFHQGVNAFILGLALGYIFYKTKSLYLTIFCHFINNLIALVTTVPSNPEISYVVTFLSASIGLGLLVLVIMKYRPKYNANFEKL</sequence>
<evidence type="ECO:0000313" key="4">
    <source>
        <dbReference type="Proteomes" id="UP000280586"/>
    </source>
</evidence>
<dbReference type="AlphaFoldDB" id="A0A9N7PLT1"/>
<evidence type="ECO:0000256" key="1">
    <source>
        <dbReference type="SAM" id="Phobius"/>
    </source>
</evidence>
<keyword evidence="3" id="KW-0378">Hydrolase</keyword>